<dbReference type="HOGENOM" id="CLU_100236_1_1_9"/>
<reference evidence="1 2" key="1">
    <citation type="journal article" date="2010" name="Stand. Genomic Sci.">
        <title>Complete genome sequence of Thermosediminibacter oceani type strain (JW/IW-1228P).</title>
        <authorList>
            <person name="Pitluck S."/>
            <person name="Yasawong M."/>
            <person name="Munk C."/>
            <person name="Nolan M."/>
            <person name="Lapidus A."/>
            <person name="Lucas S."/>
            <person name="Glavina Del Rio T."/>
            <person name="Tice H."/>
            <person name="Cheng J.F."/>
            <person name="Bruce D."/>
            <person name="Detter C."/>
            <person name="Tapia R."/>
            <person name="Han C."/>
            <person name="Goodwin L."/>
            <person name="Liolios K."/>
            <person name="Ivanova N."/>
            <person name="Mavromatis K."/>
            <person name="Mikhailova N."/>
            <person name="Pati A."/>
            <person name="Chen A."/>
            <person name="Palaniappan K."/>
            <person name="Land M."/>
            <person name="Hauser L."/>
            <person name="Chang Y.J."/>
            <person name="Jeffries C.D."/>
            <person name="Rohde M."/>
            <person name="Spring S."/>
            <person name="Sikorski J."/>
            <person name="Goker M."/>
            <person name="Woyke T."/>
            <person name="Bristow J."/>
            <person name="Eisen J.A."/>
            <person name="Markowitz V."/>
            <person name="Hugenholtz P."/>
            <person name="Kyrpides N.C."/>
            <person name="Klenk H.P."/>
        </authorList>
    </citation>
    <scope>NUCLEOTIDE SEQUENCE [LARGE SCALE GENOMIC DNA]</scope>
    <source>
        <strain evidence="2">ATCC BAA-1034 / DSM 16646 / JW/IW-1228P</strain>
    </source>
</reference>
<dbReference type="PANTHER" id="PTHR34374">
    <property type="entry name" value="LARGE RIBOSOMAL RNA SUBUNIT ACCUMULATION PROTEIN YCED HOMOLOG 1, CHLOROPLASTIC"/>
    <property type="match status" value="1"/>
</dbReference>
<dbReference type="OrthoDB" id="9790372at2"/>
<proteinExistence type="predicted"/>
<dbReference type="Proteomes" id="UP000000272">
    <property type="component" value="Chromosome"/>
</dbReference>
<organism evidence="1 2">
    <name type="scientific">Thermosediminibacter oceani (strain ATCC BAA-1034 / DSM 16646 / JW/IW-1228P)</name>
    <dbReference type="NCBI Taxonomy" id="555079"/>
    <lineage>
        <taxon>Bacteria</taxon>
        <taxon>Bacillati</taxon>
        <taxon>Bacillota</taxon>
        <taxon>Clostridia</taxon>
        <taxon>Thermosediminibacterales</taxon>
        <taxon>Thermosediminibacteraceae</taxon>
        <taxon>Thermosediminibacter</taxon>
    </lineage>
</organism>
<evidence type="ECO:0000313" key="2">
    <source>
        <dbReference type="Proteomes" id="UP000000272"/>
    </source>
</evidence>
<dbReference type="AlphaFoldDB" id="D9S334"/>
<dbReference type="RefSeq" id="WP_013275851.1">
    <property type="nucleotide sequence ID" value="NC_014377.1"/>
</dbReference>
<protein>
    <recommendedName>
        <fullName evidence="3">DUF177 domain-containing protein</fullName>
    </recommendedName>
</protein>
<keyword evidence="2" id="KW-1185">Reference proteome</keyword>
<name>D9S334_THEOJ</name>
<dbReference type="STRING" id="555079.Toce_1049"/>
<dbReference type="EMBL" id="CP002131">
    <property type="protein sequence ID" value="ADL07811.1"/>
    <property type="molecule type" value="Genomic_DNA"/>
</dbReference>
<sequence length="172" mass="19480">MELSIADIKQRVGAAYDFDVEEKVEGLEFKGERIEFVAPLRVSGRVENLGKKLYGVTGVIHAIIEDRCYRCLAKTQVNLKIDFNFKFSESPEKYREEEDEVFPIEEDTIKLETPVINEIILNLPSKVLCSPDCRGFCPDCGADLNSGECSCNETKIDPRLRVLQKLLDTSND</sequence>
<dbReference type="PANTHER" id="PTHR34374:SF1">
    <property type="entry name" value="LARGE RIBOSOMAL RNA SUBUNIT ACCUMULATION PROTEIN YCED HOMOLOG 1, CHLOROPLASTIC"/>
    <property type="match status" value="1"/>
</dbReference>
<dbReference type="InterPro" id="IPR003772">
    <property type="entry name" value="YceD"/>
</dbReference>
<dbReference type="eggNOG" id="COG1399">
    <property type="taxonomic scope" value="Bacteria"/>
</dbReference>
<accession>D9S334</accession>
<dbReference type="Pfam" id="PF02620">
    <property type="entry name" value="YceD"/>
    <property type="match status" value="1"/>
</dbReference>
<evidence type="ECO:0008006" key="3">
    <source>
        <dbReference type="Google" id="ProtNLM"/>
    </source>
</evidence>
<dbReference type="KEGG" id="toc:Toce_1049"/>
<gene>
    <name evidence="1" type="ordered locus">Toce_1049</name>
</gene>
<evidence type="ECO:0000313" key="1">
    <source>
        <dbReference type="EMBL" id="ADL07811.1"/>
    </source>
</evidence>